<evidence type="ECO:0000256" key="2">
    <source>
        <dbReference type="ARBA" id="ARBA00012438"/>
    </source>
</evidence>
<dbReference type="InterPro" id="IPR003594">
    <property type="entry name" value="HATPase_dom"/>
</dbReference>
<keyword evidence="4" id="KW-0812">Transmembrane</keyword>
<evidence type="ECO:0000256" key="3">
    <source>
        <dbReference type="ARBA" id="ARBA00022553"/>
    </source>
</evidence>
<proteinExistence type="predicted"/>
<name>A0ABN1MLM0_9FLAO</name>
<dbReference type="InterPro" id="IPR005467">
    <property type="entry name" value="His_kinase_dom"/>
</dbReference>
<dbReference type="EC" id="2.7.13.3" evidence="2"/>
<gene>
    <name evidence="6" type="ORF">GCM10009118_05860</name>
</gene>
<keyword evidence="7" id="KW-1185">Reference proteome</keyword>
<dbReference type="CDD" id="cd00082">
    <property type="entry name" value="HisKA"/>
    <property type="match status" value="1"/>
</dbReference>
<dbReference type="SMART" id="SM00387">
    <property type="entry name" value="HATPase_c"/>
    <property type="match status" value="1"/>
</dbReference>
<dbReference type="Proteomes" id="UP001501126">
    <property type="component" value="Unassembled WGS sequence"/>
</dbReference>
<dbReference type="InterPro" id="IPR003661">
    <property type="entry name" value="HisK_dim/P_dom"/>
</dbReference>
<comment type="catalytic activity">
    <reaction evidence="1">
        <text>ATP + protein L-histidine = ADP + protein N-phospho-L-histidine.</text>
        <dbReference type="EC" id="2.7.13.3"/>
    </reaction>
</comment>
<organism evidence="6 7">
    <name type="scientific">Wandonia haliotis</name>
    <dbReference type="NCBI Taxonomy" id="574963"/>
    <lineage>
        <taxon>Bacteria</taxon>
        <taxon>Pseudomonadati</taxon>
        <taxon>Bacteroidota</taxon>
        <taxon>Flavobacteriia</taxon>
        <taxon>Flavobacteriales</taxon>
        <taxon>Crocinitomicaceae</taxon>
        <taxon>Wandonia</taxon>
    </lineage>
</organism>
<feature type="domain" description="Histidine kinase" evidence="5">
    <location>
        <begin position="320"/>
        <end position="521"/>
    </location>
</feature>
<evidence type="ECO:0000256" key="1">
    <source>
        <dbReference type="ARBA" id="ARBA00000085"/>
    </source>
</evidence>
<dbReference type="RefSeq" id="WP_343784965.1">
    <property type="nucleotide sequence ID" value="NZ_BAAAFH010000003.1"/>
</dbReference>
<keyword evidence="4" id="KW-0472">Membrane</keyword>
<dbReference type="PANTHER" id="PTHR43065">
    <property type="entry name" value="SENSOR HISTIDINE KINASE"/>
    <property type="match status" value="1"/>
</dbReference>
<dbReference type="EMBL" id="BAAAFH010000003">
    <property type="protein sequence ID" value="GAA0874178.1"/>
    <property type="molecule type" value="Genomic_DNA"/>
</dbReference>
<dbReference type="InterPro" id="IPR036890">
    <property type="entry name" value="HATPase_C_sf"/>
</dbReference>
<dbReference type="SUPFAM" id="SSF55874">
    <property type="entry name" value="ATPase domain of HSP90 chaperone/DNA topoisomerase II/histidine kinase"/>
    <property type="match status" value="1"/>
</dbReference>
<evidence type="ECO:0000313" key="6">
    <source>
        <dbReference type="EMBL" id="GAA0874178.1"/>
    </source>
</evidence>
<comment type="caution">
    <text evidence="6">The sequence shown here is derived from an EMBL/GenBank/DDBJ whole genome shotgun (WGS) entry which is preliminary data.</text>
</comment>
<dbReference type="Pfam" id="PF02518">
    <property type="entry name" value="HATPase_c"/>
    <property type="match status" value="1"/>
</dbReference>
<evidence type="ECO:0000259" key="5">
    <source>
        <dbReference type="PROSITE" id="PS50109"/>
    </source>
</evidence>
<dbReference type="InterPro" id="IPR004358">
    <property type="entry name" value="Sig_transdc_His_kin-like_C"/>
</dbReference>
<keyword evidence="3" id="KW-0597">Phosphoprotein</keyword>
<evidence type="ECO:0000313" key="7">
    <source>
        <dbReference type="Proteomes" id="UP001501126"/>
    </source>
</evidence>
<dbReference type="PROSITE" id="PS50109">
    <property type="entry name" value="HIS_KIN"/>
    <property type="match status" value="1"/>
</dbReference>
<keyword evidence="4" id="KW-1133">Transmembrane helix</keyword>
<feature type="transmembrane region" description="Helical" evidence="4">
    <location>
        <begin position="282"/>
        <end position="302"/>
    </location>
</feature>
<dbReference type="PANTHER" id="PTHR43065:SF34">
    <property type="entry name" value="SPORULATION KINASE A"/>
    <property type="match status" value="1"/>
</dbReference>
<dbReference type="Gene3D" id="3.30.565.10">
    <property type="entry name" value="Histidine kinase-like ATPase, C-terminal domain"/>
    <property type="match status" value="1"/>
</dbReference>
<sequence>MNLYSNKQKWKIALLLVAILLVAASLFFSNQIVTKVREREKERITHWADAIRKKADLVNLTNRTFDELREKERQKVQLWAKATRELAKPSQDFNMNMDYTFLLEIIQANDDIPVILMDRNNKVLSHINLGFDKDKLRELYPESDKKAIDKKFNDSLVTLSESWQDSHEPIEVEVYRNINQRFYYFDSRKLGHLENQRDSLIHAFNRELIDNRSLVPVVFINKNNREVIETNIDSLTSRIGKLLPDEKKIISAMHDSLEISFQDYQTGVVYFDESEELQQLRFYPYLQFGSIGLFILIGYLVFSTFRKAEQNQVWAGMAKETAHQLGTPLSSLMAWIQLLEAKGVPKEDLNEMNKDIDRLTIIADRFQKIGSGAMLTDQNIVDTVSHVTDYLRSRISSKVTFRFTHSEDEIILAHNAPLLEWVIENICKNAVDAMEGQGELTVLLEQGPKKVYIDITDTGKGIPANMQKTIFEPGFTTKTRGWGLGLSLVRRIVHTYHKGSVFVLRSEPGKGTTFRISLPKK</sequence>
<reference evidence="6 7" key="1">
    <citation type="journal article" date="2019" name="Int. J. Syst. Evol. Microbiol.">
        <title>The Global Catalogue of Microorganisms (GCM) 10K type strain sequencing project: providing services to taxonomists for standard genome sequencing and annotation.</title>
        <authorList>
            <consortium name="The Broad Institute Genomics Platform"/>
            <consortium name="The Broad Institute Genome Sequencing Center for Infectious Disease"/>
            <person name="Wu L."/>
            <person name="Ma J."/>
        </authorList>
    </citation>
    <scope>NUCLEOTIDE SEQUENCE [LARGE SCALE GENOMIC DNA]</scope>
    <source>
        <strain evidence="6 7">JCM 16083</strain>
    </source>
</reference>
<dbReference type="PRINTS" id="PR00344">
    <property type="entry name" value="BCTRLSENSOR"/>
</dbReference>
<accession>A0ABN1MLM0</accession>
<evidence type="ECO:0000256" key="4">
    <source>
        <dbReference type="SAM" id="Phobius"/>
    </source>
</evidence>
<protein>
    <recommendedName>
        <fullName evidence="2">histidine kinase</fullName>
        <ecNumber evidence="2">2.7.13.3</ecNumber>
    </recommendedName>
</protein>